<comment type="caution">
    <text evidence="1">The sequence shown here is derived from an EMBL/GenBank/DDBJ whole genome shotgun (WGS) entry which is preliminary data.</text>
</comment>
<dbReference type="InterPro" id="IPR042099">
    <property type="entry name" value="ANL_N_sf"/>
</dbReference>
<reference evidence="1" key="1">
    <citation type="journal article" date="2020" name="mSystems">
        <title>Genome- and Community-Level Interaction Insights into Carbon Utilization and Element Cycling Functions of Hydrothermarchaeota in Hydrothermal Sediment.</title>
        <authorList>
            <person name="Zhou Z."/>
            <person name="Liu Y."/>
            <person name="Xu W."/>
            <person name="Pan J."/>
            <person name="Luo Z.H."/>
            <person name="Li M."/>
        </authorList>
    </citation>
    <scope>NUCLEOTIDE SEQUENCE [LARGE SCALE GENOMIC DNA]</scope>
    <source>
        <strain evidence="1">HyVt-28</strain>
    </source>
</reference>
<dbReference type="Gene3D" id="3.40.50.12780">
    <property type="entry name" value="N-terminal domain of ligase-like"/>
    <property type="match status" value="1"/>
</dbReference>
<evidence type="ECO:0008006" key="2">
    <source>
        <dbReference type="Google" id="ProtNLM"/>
    </source>
</evidence>
<dbReference type="EMBL" id="DRDR01000100">
    <property type="protein sequence ID" value="HDL60280.1"/>
    <property type="molecule type" value="Genomic_DNA"/>
</dbReference>
<proteinExistence type="predicted"/>
<name>A0A7V0Q6E6_UNCW3</name>
<dbReference type="SUPFAM" id="SSF56801">
    <property type="entry name" value="Acetyl-CoA synthetase-like"/>
    <property type="match status" value="1"/>
</dbReference>
<gene>
    <name evidence="1" type="ORF">ENH14_02370</name>
</gene>
<organism evidence="1">
    <name type="scientific">candidate division WOR-3 bacterium</name>
    <dbReference type="NCBI Taxonomy" id="2052148"/>
    <lineage>
        <taxon>Bacteria</taxon>
        <taxon>Bacteria division WOR-3</taxon>
    </lineage>
</organism>
<sequence length="310" mass="36509">MNLHREVLEYIKDSKEFDPALAVKIVNYQIEHVKHLREFYQKFGVSKVKNIDEIIFIPVEFFKKYTLTAFEKPAGYFVSSGTTGERSKVYFSDQSLELYMASMQQTFPFFDRRVFSLIPPFSHAKHSSLAFMVSFFVEKTRGRHLNYSFELDEETILSQLDELEDDILLFMTSIQLLKLSQYMEQKGIRFYKKFIIVETGGYKALRKPYNRFGLYDYAFRFFPKSEFYSEYGMSELFSQFYSTGPNKLYVEYPFAKVFTKGEGLLKVFDFANLYTVSALYIPDRIIKKGPYFDVLGRITDEERGCAFTFG</sequence>
<evidence type="ECO:0000313" key="1">
    <source>
        <dbReference type="EMBL" id="HDL60280.1"/>
    </source>
</evidence>
<dbReference type="Proteomes" id="UP000886381">
    <property type="component" value="Unassembled WGS sequence"/>
</dbReference>
<dbReference type="AlphaFoldDB" id="A0A7V0Q6E6"/>
<accession>A0A7V0Q6E6</accession>
<protein>
    <recommendedName>
        <fullName evidence="2">Acyl-protein synthetase LuxE domain-containing protein</fullName>
    </recommendedName>
</protein>